<dbReference type="AlphaFoldDB" id="A0AA86TTH9"/>
<evidence type="ECO:0000313" key="1">
    <source>
        <dbReference type="EMBL" id="CAI9928151.1"/>
    </source>
</evidence>
<proteinExistence type="predicted"/>
<protein>
    <submittedName>
        <fullName evidence="2">Hypothetical_protein</fullName>
    </submittedName>
</protein>
<reference evidence="2 3" key="2">
    <citation type="submission" date="2024-07" db="EMBL/GenBank/DDBJ databases">
        <authorList>
            <person name="Akdeniz Z."/>
        </authorList>
    </citation>
    <scope>NUCLEOTIDE SEQUENCE [LARGE SCALE GENOMIC DNA]</scope>
</reference>
<dbReference type="Proteomes" id="UP001642409">
    <property type="component" value="Unassembled WGS sequence"/>
</dbReference>
<reference evidence="1" key="1">
    <citation type="submission" date="2023-06" db="EMBL/GenBank/DDBJ databases">
        <authorList>
            <person name="Kurt Z."/>
        </authorList>
    </citation>
    <scope>NUCLEOTIDE SEQUENCE</scope>
</reference>
<keyword evidence="3" id="KW-1185">Reference proteome</keyword>
<name>A0AA86TTH9_9EUKA</name>
<organism evidence="1">
    <name type="scientific">Hexamita inflata</name>
    <dbReference type="NCBI Taxonomy" id="28002"/>
    <lineage>
        <taxon>Eukaryota</taxon>
        <taxon>Metamonada</taxon>
        <taxon>Diplomonadida</taxon>
        <taxon>Hexamitidae</taxon>
        <taxon>Hexamitinae</taxon>
        <taxon>Hexamita</taxon>
    </lineage>
</organism>
<comment type="caution">
    <text evidence="1">The sequence shown here is derived from an EMBL/GenBank/DDBJ whole genome shotgun (WGS) entry which is preliminary data.</text>
</comment>
<accession>A0AA86TTH9</accession>
<dbReference type="EMBL" id="CATOUU010000386">
    <property type="protein sequence ID" value="CAI9928151.1"/>
    <property type="molecule type" value="Genomic_DNA"/>
</dbReference>
<dbReference type="EMBL" id="CAXDID020000006">
    <property type="protein sequence ID" value="CAL5975990.1"/>
    <property type="molecule type" value="Genomic_DNA"/>
</dbReference>
<sequence>MDLFGLIGFNYCNLSIINASIVFSVQSTAYIWGLGIIAIQKSKSAEIVNMRASTSVSSNSGSFVGSIFGSQEAVLCSIQNVSVFDGVLTCKNIMGGIAGHSTNIKIQNTSVSNVSIIGATKIGGFFGESYQSVNVVNSKIEFVHLSGSSLVGLIVGKNAGVYSSSGSSSTQNYINGILQSDCPVLSNTWSVVGC</sequence>
<gene>
    <name evidence="1" type="ORF">HINF_LOCUS15796</name>
    <name evidence="2" type="ORF">HINF_LOCUS3608</name>
</gene>
<dbReference type="Gene3D" id="2.160.20.110">
    <property type="match status" value="1"/>
</dbReference>
<evidence type="ECO:0000313" key="2">
    <source>
        <dbReference type="EMBL" id="CAL5975990.1"/>
    </source>
</evidence>
<evidence type="ECO:0000313" key="3">
    <source>
        <dbReference type="Proteomes" id="UP001642409"/>
    </source>
</evidence>